<dbReference type="SUPFAM" id="SSF47459">
    <property type="entry name" value="HLH, helix-loop-helix DNA-binding domain"/>
    <property type="match status" value="1"/>
</dbReference>
<dbReference type="Gene3D" id="4.10.280.10">
    <property type="entry name" value="Helix-loop-helix DNA-binding domain"/>
    <property type="match status" value="1"/>
</dbReference>
<dbReference type="Proteomes" id="UP000593562">
    <property type="component" value="Unassembled WGS sequence"/>
</dbReference>
<dbReference type="PROSITE" id="PS50888">
    <property type="entry name" value="BHLH"/>
    <property type="match status" value="1"/>
</dbReference>
<comment type="subcellular location">
    <subcellularLocation>
        <location evidence="1">Nucleus</location>
    </subcellularLocation>
</comment>
<feature type="domain" description="BHLH" evidence="6">
    <location>
        <begin position="54"/>
        <end position="104"/>
    </location>
</feature>
<feature type="compositionally biased region" description="Low complexity" evidence="5">
    <location>
        <begin position="27"/>
        <end position="40"/>
    </location>
</feature>
<feature type="region of interest" description="Disordered" evidence="5">
    <location>
        <begin position="1"/>
        <end position="67"/>
    </location>
</feature>
<sequence>MMRGEKGSLEEEEYDDEEFSARNNGPSFNSTTTSINTNSNHTAKDAKNSDKAYAVRSKHSVTEQRRRSKINERFQMLRDLISYNDQKRDTASFLLDVIHYVQCLQEKVQKYEGSYTGYPEPTKLMPWRNSRWCNPSLVGHQQGIKNSPGPGSGYPVKFDENNVAVTPTMIMQNPVDCDPSKAIDTQSELANKGVLLPLALQGNMPAVRSDGVLAHPPHRQFSDIESTECPLRG</sequence>
<name>A0A7J7DGD2_TRIWF</name>
<dbReference type="EMBL" id="JAAARO010000007">
    <property type="protein sequence ID" value="KAF5745338.1"/>
    <property type="molecule type" value="Genomic_DNA"/>
</dbReference>
<keyword evidence="4" id="KW-0539">Nucleus</keyword>
<dbReference type="CDD" id="cd11453">
    <property type="entry name" value="bHLH_AtBIM_like"/>
    <property type="match status" value="1"/>
</dbReference>
<keyword evidence="2" id="KW-0805">Transcription regulation</keyword>
<comment type="caution">
    <text evidence="7">The sequence shown here is derived from an EMBL/GenBank/DDBJ whole genome shotgun (WGS) entry which is preliminary data.</text>
</comment>
<evidence type="ECO:0000256" key="5">
    <source>
        <dbReference type="SAM" id="MobiDB-lite"/>
    </source>
</evidence>
<dbReference type="GO" id="GO:0005634">
    <property type="term" value="C:nucleus"/>
    <property type="evidence" value="ECO:0007669"/>
    <property type="project" value="UniProtKB-SubCell"/>
</dbReference>
<evidence type="ECO:0000256" key="3">
    <source>
        <dbReference type="ARBA" id="ARBA00023163"/>
    </source>
</evidence>
<proteinExistence type="predicted"/>
<evidence type="ECO:0000256" key="1">
    <source>
        <dbReference type="ARBA" id="ARBA00004123"/>
    </source>
</evidence>
<keyword evidence="8" id="KW-1185">Reference proteome</keyword>
<dbReference type="InterPro" id="IPR011598">
    <property type="entry name" value="bHLH_dom"/>
</dbReference>
<accession>A0A7J7DGD2</accession>
<reference evidence="7 8" key="1">
    <citation type="journal article" date="2020" name="Nat. Commun.">
        <title>Genome of Tripterygium wilfordii and identification of cytochrome P450 involved in triptolide biosynthesis.</title>
        <authorList>
            <person name="Tu L."/>
            <person name="Su P."/>
            <person name="Zhang Z."/>
            <person name="Gao L."/>
            <person name="Wang J."/>
            <person name="Hu T."/>
            <person name="Zhou J."/>
            <person name="Zhang Y."/>
            <person name="Zhao Y."/>
            <person name="Liu Y."/>
            <person name="Song Y."/>
            <person name="Tong Y."/>
            <person name="Lu Y."/>
            <person name="Yang J."/>
            <person name="Xu C."/>
            <person name="Jia M."/>
            <person name="Peters R.J."/>
            <person name="Huang L."/>
            <person name="Gao W."/>
        </authorList>
    </citation>
    <scope>NUCLEOTIDE SEQUENCE [LARGE SCALE GENOMIC DNA]</scope>
    <source>
        <strain evidence="8">cv. XIE 37</strain>
        <tissue evidence="7">Leaf</tissue>
    </source>
</reference>
<dbReference type="FunCoup" id="A0A7J7DGD2">
    <property type="interactions" value="994"/>
</dbReference>
<evidence type="ECO:0000259" key="6">
    <source>
        <dbReference type="PROSITE" id="PS50888"/>
    </source>
</evidence>
<keyword evidence="3" id="KW-0804">Transcription</keyword>
<dbReference type="InterPro" id="IPR036638">
    <property type="entry name" value="HLH_DNA-bd_sf"/>
</dbReference>
<organism evidence="7 8">
    <name type="scientific">Tripterygium wilfordii</name>
    <name type="common">Thunder God vine</name>
    <dbReference type="NCBI Taxonomy" id="458696"/>
    <lineage>
        <taxon>Eukaryota</taxon>
        <taxon>Viridiplantae</taxon>
        <taxon>Streptophyta</taxon>
        <taxon>Embryophyta</taxon>
        <taxon>Tracheophyta</taxon>
        <taxon>Spermatophyta</taxon>
        <taxon>Magnoliopsida</taxon>
        <taxon>eudicotyledons</taxon>
        <taxon>Gunneridae</taxon>
        <taxon>Pentapetalae</taxon>
        <taxon>rosids</taxon>
        <taxon>fabids</taxon>
        <taxon>Celastrales</taxon>
        <taxon>Celastraceae</taxon>
        <taxon>Tripterygium</taxon>
    </lineage>
</organism>
<evidence type="ECO:0000313" key="8">
    <source>
        <dbReference type="Proteomes" id="UP000593562"/>
    </source>
</evidence>
<dbReference type="AlphaFoldDB" id="A0A7J7DGD2"/>
<dbReference type="InterPro" id="IPR044295">
    <property type="entry name" value="BIM1/2/3"/>
</dbReference>
<dbReference type="GO" id="GO:0003700">
    <property type="term" value="F:DNA-binding transcription factor activity"/>
    <property type="evidence" value="ECO:0007669"/>
    <property type="project" value="InterPro"/>
</dbReference>
<evidence type="ECO:0000313" key="7">
    <source>
        <dbReference type="EMBL" id="KAF5745338.1"/>
    </source>
</evidence>
<dbReference type="GO" id="GO:0046983">
    <property type="term" value="F:protein dimerization activity"/>
    <property type="evidence" value="ECO:0007669"/>
    <property type="project" value="InterPro"/>
</dbReference>
<dbReference type="PANTHER" id="PTHR46412">
    <property type="entry name" value="BES1-INTERACTING MYC-LIKE PROTEIN"/>
    <property type="match status" value="1"/>
</dbReference>
<dbReference type="Pfam" id="PF00010">
    <property type="entry name" value="HLH"/>
    <property type="match status" value="1"/>
</dbReference>
<gene>
    <name evidence="7" type="ORF">HS088_TW07G00922</name>
</gene>
<dbReference type="GO" id="GO:0006351">
    <property type="term" value="P:DNA-templated transcription"/>
    <property type="evidence" value="ECO:0007669"/>
    <property type="project" value="InterPro"/>
</dbReference>
<evidence type="ECO:0000256" key="4">
    <source>
        <dbReference type="ARBA" id="ARBA00023242"/>
    </source>
</evidence>
<dbReference type="PANTHER" id="PTHR46412:SF6">
    <property type="entry name" value="TRANSCRIPTION FACTOR BIM2"/>
    <property type="match status" value="1"/>
</dbReference>
<evidence type="ECO:0000256" key="2">
    <source>
        <dbReference type="ARBA" id="ARBA00023015"/>
    </source>
</evidence>
<dbReference type="SMART" id="SM00353">
    <property type="entry name" value="HLH"/>
    <property type="match status" value="1"/>
</dbReference>
<dbReference type="InParanoid" id="A0A7J7DGD2"/>
<protein>
    <recommendedName>
        <fullName evidence="6">BHLH domain-containing protein</fullName>
    </recommendedName>
</protein>